<gene>
    <name evidence="2" type="ORF">M0R45_005046</name>
</gene>
<proteinExistence type="predicted"/>
<dbReference type="AlphaFoldDB" id="A0AAW1YLK8"/>
<dbReference type="EMBL" id="JBEDUW010000001">
    <property type="protein sequence ID" value="KAK9949528.1"/>
    <property type="molecule type" value="Genomic_DNA"/>
</dbReference>
<feature type="compositionally biased region" description="Basic and acidic residues" evidence="1">
    <location>
        <begin position="23"/>
        <end position="47"/>
    </location>
</feature>
<comment type="caution">
    <text evidence="2">The sequence shown here is derived from an EMBL/GenBank/DDBJ whole genome shotgun (WGS) entry which is preliminary data.</text>
</comment>
<protein>
    <submittedName>
        <fullName evidence="2">Uncharacterized protein</fullName>
    </submittedName>
</protein>
<evidence type="ECO:0000313" key="3">
    <source>
        <dbReference type="Proteomes" id="UP001457282"/>
    </source>
</evidence>
<keyword evidence="3" id="KW-1185">Reference proteome</keyword>
<evidence type="ECO:0000256" key="1">
    <source>
        <dbReference type="SAM" id="MobiDB-lite"/>
    </source>
</evidence>
<feature type="region of interest" description="Disordered" evidence="1">
    <location>
        <begin position="23"/>
        <end position="68"/>
    </location>
</feature>
<accession>A0AAW1YLK8</accession>
<name>A0AAW1YLK8_RUBAR</name>
<reference evidence="2 3" key="1">
    <citation type="journal article" date="2023" name="G3 (Bethesda)">
        <title>A chromosome-length genome assembly and annotation of blackberry (Rubus argutus, cv. 'Hillquist').</title>
        <authorList>
            <person name="Bruna T."/>
            <person name="Aryal R."/>
            <person name="Dudchenko O."/>
            <person name="Sargent D.J."/>
            <person name="Mead D."/>
            <person name="Buti M."/>
            <person name="Cavallini A."/>
            <person name="Hytonen T."/>
            <person name="Andres J."/>
            <person name="Pham M."/>
            <person name="Weisz D."/>
            <person name="Mascagni F."/>
            <person name="Usai G."/>
            <person name="Natali L."/>
            <person name="Bassil N."/>
            <person name="Fernandez G.E."/>
            <person name="Lomsadze A."/>
            <person name="Armour M."/>
            <person name="Olukolu B."/>
            <person name="Poorten T."/>
            <person name="Britton C."/>
            <person name="Davik J."/>
            <person name="Ashrafi H."/>
            <person name="Aiden E.L."/>
            <person name="Borodovsky M."/>
            <person name="Worthington M."/>
        </authorList>
    </citation>
    <scope>NUCLEOTIDE SEQUENCE [LARGE SCALE GENOMIC DNA]</scope>
    <source>
        <strain evidence="2">PI 553951</strain>
    </source>
</reference>
<evidence type="ECO:0000313" key="2">
    <source>
        <dbReference type="EMBL" id="KAK9949528.1"/>
    </source>
</evidence>
<dbReference type="Proteomes" id="UP001457282">
    <property type="component" value="Unassembled WGS sequence"/>
</dbReference>
<organism evidence="2 3">
    <name type="scientific">Rubus argutus</name>
    <name type="common">Southern blackberry</name>
    <dbReference type="NCBI Taxonomy" id="59490"/>
    <lineage>
        <taxon>Eukaryota</taxon>
        <taxon>Viridiplantae</taxon>
        <taxon>Streptophyta</taxon>
        <taxon>Embryophyta</taxon>
        <taxon>Tracheophyta</taxon>
        <taxon>Spermatophyta</taxon>
        <taxon>Magnoliopsida</taxon>
        <taxon>eudicotyledons</taxon>
        <taxon>Gunneridae</taxon>
        <taxon>Pentapetalae</taxon>
        <taxon>rosids</taxon>
        <taxon>fabids</taxon>
        <taxon>Rosales</taxon>
        <taxon>Rosaceae</taxon>
        <taxon>Rosoideae</taxon>
        <taxon>Rosoideae incertae sedis</taxon>
        <taxon>Rubus</taxon>
    </lineage>
</organism>
<sequence>MEHGGRERLSRAREDRLLDCRQWQRETRQRPGSDGERSVAGEDRSVQDRSCGAAWAEEDATASLGSIG</sequence>